<feature type="domain" description="U-box" evidence="12">
    <location>
        <begin position="931"/>
        <end position="1005"/>
    </location>
</feature>
<dbReference type="GO" id="GO:0005634">
    <property type="term" value="C:nucleus"/>
    <property type="evidence" value="ECO:0007669"/>
    <property type="project" value="TreeGrafter"/>
</dbReference>
<dbReference type="PANTHER" id="PTHR13931">
    <property type="entry name" value="UBIQUITINATION FACTOR E4"/>
    <property type="match status" value="1"/>
</dbReference>
<dbReference type="GO" id="GO:0005737">
    <property type="term" value="C:cytoplasm"/>
    <property type="evidence" value="ECO:0007669"/>
    <property type="project" value="UniProtKB-SubCell"/>
</dbReference>
<sequence>MSDSAQSNLNSFFAQTVAEVFGFTTSKSNACIQTEHIGSLVYIDPSDSVAEAGISDAAILEQVLFERLLLDNPSGSLICCNPNRNGINDGHFVDKECLSYLFECYRRLFGRRNGTSSEKKNQSIAEMIGLVLRNVTTALKQPDLYESQNLPKQIINFFVANNATDQELSSFFLDVAKEFLQETDGMAVMLTAFTPTLNAVHEDFKIASVLILPLSHFYLLQVFASNPHLAQVIIDHSTPSNAAVGKTFQDTLLGSILSISCLPRSVGESHEFFDRPMEQVSESVEGNIWSGLKNLHNHLHSLFHTLLKASANVRHITLRWLGTCLDSNAARGNLWNTASDPFAALTGSLSIVGDGFAMNLSALLLKLSEPFIRNVKDPKLFKIDPTYCAVKITTDEGSQSKGVHLRKLCTETCLLPAEENTERPISEQPFSFITECFFMTHRAIDLSFRVVLDKLIRVNQDLARMQSAFLDAQQQVGGTNNDVMRVVHEQMEVDMKKFLSMKAVLLEPTYLSLVGKFFLATAVWLVQVAVNTEIPPYAPLKMRPVVISQLRQSESSSRLVTLTCIPEFLLENLWSYLMLVRRWNPRALEEEGLELLEPLLTLILVFMGSNNFVRNPHLRAKLAECLEHLIPNRDEEAPAINPNPLGFFYREKLFQEHPFRAEIVPALLDVFVGIEMTGQSVQFEQKFNYRRPMYTVMNYLWTLPEQRESFRNLAIEAESNIEAVNPPLFLRFINLLMNDAVYLLDEALSNMAQLKQLQNKKESGEWQALPQREREQNEANFQHIGMIARFDCILGRETIHTLEYLSSEIQMIFVHSTMVDRVAAMLNYFLFHLVGPKKKNFKVRDMKEYKFDPANLVLNICKIYVHLGKNDSFCAAVSRDGRSYSPQLFSLAEQVLSRIGGGALIADLQTVAKRVALLESQQKTDEILLAEAPDEFLDPIMSTLMTDPVILPSSRTTVDRTTIARHLLSDQSDPFNREPLTMDMVKSNTELKASIEKWIEEKRREQAATSSSDQS</sequence>
<proteinExistence type="inferred from homology"/>
<dbReference type="Gene3D" id="3.30.40.10">
    <property type="entry name" value="Zinc/RING finger domain, C3HC4 (zinc finger)"/>
    <property type="match status" value="1"/>
</dbReference>
<reference evidence="13" key="1">
    <citation type="submission" date="2021-12" db="EMBL/GenBank/DDBJ databases">
        <authorList>
            <person name="King R."/>
        </authorList>
    </citation>
    <scope>NUCLEOTIDE SEQUENCE</scope>
</reference>
<dbReference type="PANTHER" id="PTHR13931:SF16">
    <property type="entry name" value="UBIQUITIN CONJUGATION FACTOR E4 A"/>
    <property type="match status" value="1"/>
</dbReference>
<name>A0A9P0AHU1_BEMTA</name>
<accession>A0A9P0AHU1</accession>
<evidence type="ECO:0000256" key="3">
    <source>
        <dbReference type="ARBA" id="ARBA00004906"/>
    </source>
</evidence>
<dbReference type="GO" id="GO:0000209">
    <property type="term" value="P:protein polyubiquitination"/>
    <property type="evidence" value="ECO:0007669"/>
    <property type="project" value="TreeGrafter"/>
</dbReference>
<evidence type="ECO:0000256" key="10">
    <source>
        <dbReference type="ARBA" id="ARBA00037624"/>
    </source>
</evidence>
<keyword evidence="14" id="KW-1185">Reference proteome</keyword>
<keyword evidence="7" id="KW-0808">Transferase</keyword>
<evidence type="ECO:0000313" key="13">
    <source>
        <dbReference type="EMBL" id="CAH0391008.1"/>
    </source>
</evidence>
<dbReference type="InterPro" id="IPR013083">
    <property type="entry name" value="Znf_RING/FYVE/PHD"/>
</dbReference>
<keyword evidence="8" id="KW-0833">Ubl conjugation pathway</keyword>
<evidence type="ECO:0000256" key="9">
    <source>
        <dbReference type="ARBA" id="ARBA00022990"/>
    </source>
</evidence>
<organism evidence="13 14">
    <name type="scientific">Bemisia tabaci</name>
    <name type="common">Sweetpotato whitefly</name>
    <name type="synonym">Aleurodes tabaci</name>
    <dbReference type="NCBI Taxonomy" id="7038"/>
    <lineage>
        <taxon>Eukaryota</taxon>
        <taxon>Metazoa</taxon>
        <taxon>Ecdysozoa</taxon>
        <taxon>Arthropoda</taxon>
        <taxon>Hexapoda</taxon>
        <taxon>Insecta</taxon>
        <taxon>Pterygota</taxon>
        <taxon>Neoptera</taxon>
        <taxon>Paraneoptera</taxon>
        <taxon>Hemiptera</taxon>
        <taxon>Sternorrhyncha</taxon>
        <taxon>Aleyrodoidea</taxon>
        <taxon>Aleyrodidae</taxon>
        <taxon>Aleyrodinae</taxon>
        <taxon>Bemisia</taxon>
    </lineage>
</organism>
<dbReference type="GO" id="GO:0000151">
    <property type="term" value="C:ubiquitin ligase complex"/>
    <property type="evidence" value="ECO:0007669"/>
    <property type="project" value="InterPro"/>
</dbReference>
<evidence type="ECO:0000256" key="2">
    <source>
        <dbReference type="ARBA" id="ARBA00004496"/>
    </source>
</evidence>
<dbReference type="AlphaFoldDB" id="A0A9P0AHU1"/>
<comment type="function">
    <text evidence="10">Ubiquitin-protein ligase that probably functions as an E3 ligase in conjunction with specific E1 and E2 ligases. May also function as an E4 ligase mediating the assembly of polyubiquitin chains on substrates ubiquitinated by another E3 ubiquitin ligase. Mediates 'Lys-48'-linked polyubiquitination of substrates.</text>
</comment>
<protein>
    <recommendedName>
        <fullName evidence="11">Ubiquitin conjugation factor E4 A</fullName>
        <ecNumber evidence="5">2.3.2.27</ecNumber>
    </recommendedName>
</protein>
<dbReference type="Pfam" id="PF04564">
    <property type="entry name" value="U-box"/>
    <property type="match status" value="1"/>
</dbReference>
<dbReference type="KEGG" id="btab:109039842"/>
<evidence type="ECO:0000256" key="4">
    <source>
        <dbReference type="ARBA" id="ARBA00007434"/>
    </source>
</evidence>
<dbReference type="SMART" id="SM00504">
    <property type="entry name" value="Ubox"/>
    <property type="match status" value="1"/>
</dbReference>
<evidence type="ECO:0000256" key="7">
    <source>
        <dbReference type="ARBA" id="ARBA00022679"/>
    </source>
</evidence>
<dbReference type="PROSITE" id="PS51698">
    <property type="entry name" value="U_BOX"/>
    <property type="match status" value="1"/>
</dbReference>
<dbReference type="CDD" id="cd16657">
    <property type="entry name" value="RING-Ubox_UBE4A"/>
    <property type="match status" value="1"/>
</dbReference>
<keyword evidence="9" id="KW-0007">Acetylation</keyword>
<gene>
    <name evidence="13" type="ORF">BEMITA_LOCUS9671</name>
</gene>
<evidence type="ECO:0000256" key="8">
    <source>
        <dbReference type="ARBA" id="ARBA00022786"/>
    </source>
</evidence>
<dbReference type="GO" id="GO:0006511">
    <property type="term" value="P:ubiquitin-dependent protein catabolic process"/>
    <property type="evidence" value="ECO:0007669"/>
    <property type="project" value="InterPro"/>
</dbReference>
<evidence type="ECO:0000256" key="6">
    <source>
        <dbReference type="ARBA" id="ARBA00022490"/>
    </source>
</evidence>
<dbReference type="InterPro" id="IPR003613">
    <property type="entry name" value="Ubox_domain"/>
</dbReference>
<dbReference type="EC" id="2.3.2.27" evidence="5"/>
<evidence type="ECO:0000256" key="11">
    <source>
        <dbReference type="ARBA" id="ARBA00040077"/>
    </source>
</evidence>
<evidence type="ECO:0000313" key="14">
    <source>
        <dbReference type="Proteomes" id="UP001152759"/>
    </source>
</evidence>
<comment type="catalytic activity">
    <reaction evidence="1">
        <text>S-ubiquitinyl-[E2 ubiquitin-conjugating enzyme]-L-cysteine + [acceptor protein]-L-lysine = [E2 ubiquitin-conjugating enzyme]-L-cysteine + N(6)-ubiquitinyl-[acceptor protein]-L-lysine.</text>
        <dbReference type="EC" id="2.3.2.27"/>
    </reaction>
</comment>
<comment type="pathway">
    <text evidence="3">Protein modification; protein ubiquitination.</text>
</comment>
<evidence type="ECO:0000256" key="5">
    <source>
        <dbReference type="ARBA" id="ARBA00012483"/>
    </source>
</evidence>
<dbReference type="Pfam" id="PF10408">
    <property type="entry name" value="Ufd2P_core"/>
    <property type="match status" value="1"/>
</dbReference>
<keyword evidence="6" id="KW-0963">Cytoplasm</keyword>
<evidence type="ECO:0000259" key="12">
    <source>
        <dbReference type="PROSITE" id="PS51698"/>
    </source>
</evidence>
<dbReference type="InterPro" id="IPR045132">
    <property type="entry name" value="UBE4"/>
</dbReference>
<dbReference type="EMBL" id="OU963866">
    <property type="protein sequence ID" value="CAH0391008.1"/>
    <property type="molecule type" value="Genomic_DNA"/>
</dbReference>
<comment type="similarity">
    <text evidence="4">Belongs to the ubiquitin conjugation factor E4 family.</text>
</comment>
<dbReference type="SUPFAM" id="SSF57850">
    <property type="entry name" value="RING/U-box"/>
    <property type="match status" value="1"/>
</dbReference>
<dbReference type="GO" id="GO:0034450">
    <property type="term" value="F:ubiquitin-ubiquitin ligase activity"/>
    <property type="evidence" value="ECO:0007669"/>
    <property type="project" value="InterPro"/>
</dbReference>
<dbReference type="FunFam" id="3.30.40.10:FF:000055">
    <property type="entry name" value="Ubiquitin conjugation factor e4 a"/>
    <property type="match status" value="1"/>
</dbReference>
<dbReference type="GO" id="GO:0036503">
    <property type="term" value="P:ERAD pathway"/>
    <property type="evidence" value="ECO:0007669"/>
    <property type="project" value="InterPro"/>
</dbReference>
<dbReference type="InterPro" id="IPR019474">
    <property type="entry name" value="Ub_conjug_fac_E4_core"/>
</dbReference>
<evidence type="ECO:0000256" key="1">
    <source>
        <dbReference type="ARBA" id="ARBA00000900"/>
    </source>
</evidence>
<comment type="subcellular location">
    <subcellularLocation>
        <location evidence="2">Cytoplasm</location>
    </subcellularLocation>
</comment>
<dbReference type="Proteomes" id="UP001152759">
    <property type="component" value="Chromosome 5"/>
</dbReference>